<evidence type="ECO:0000313" key="10">
    <source>
        <dbReference type="WBParaSite" id="HNAJ_0000857401-mRNA-1"/>
    </source>
</evidence>
<dbReference type="OrthoDB" id="6246749at2759"/>
<reference evidence="8 9" key="2">
    <citation type="submission" date="2018-11" db="EMBL/GenBank/DDBJ databases">
        <authorList>
            <consortium name="Pathogen Informatics"/>
        </authorList>
    </citation>
    <scope>NUCLEOTIDE SEQUENCE [LARGE SCALE GENOMIC DNA]</scope>
</reference>
<dbReference type="WBParaSite" id="HNAJ_0000857401-mRNA-1">
    <property type="protein sequence ID" value="HNAJ_0000857401-mRNA-1"/>
    <property type="gene ID" value="HNAJ_0000857401"/>
</dbReference>
<feature type="binding site" evidence="6">
    <location>
        <position position="275"/>
    </location>
    <ligand>
        <name>ATP</name>
        <dbReference type="ChEBI" id="CHEBI:30616"/>
    </ligand>
</feature>
<dbReference type="InterPro" id="IPR011009">
    <property type="entry name" value="Kinase-like_dom_sf"/>
</dbReference>
<evidence type="ECO:0000313" key="8">
    <source>
        <dbReference type="EMBL" id="VDO04571.1"/>
    </source>
</evidence>
<reference evidence="10" key="1">
    <citation type="submission" date="2016-04" db="UniProtKB">
        <authorList>
            <consortium name="WormBaseParasite"/>
        </authorList>
    </citation>
    <scope>IDENTIFICATION</scope>
</reference>
<evidence type="ECO:0000256" key="4">
    <source>
        <dbReference type="ARBA" id="ARBA00022777"/>
    </source>
</evidence>
<keyword evidence="4" id="KW-0418">Kinase</keyword>
<dbReference type="PROSITE" id="PS00108">
    <property type="entry name" value="PROTEIN_KINASE_ST"/>
    <property type="match status" value="1"/>
</dbReference>
<dbReference type="PROSITE" id="PS50011">
    <property type="entry name" value="PROTEIN_KINASE_DOM"/>
    <property type="match status" value="1"/>
</dbReference>
<dbReference type="Gene3D" id="1.10.510.10">
    <property type="entry name" value="Transferase(Phosphotransferase) domain 1"/>
    <property type="match status" value="1"/>
</dbReference>
<dbReference type="PANTHER" id="PTHR24058">
    <property type="entry name" value="DUAL SPECIFICITY PROTEIN KINASE"/>
    <property type="match status" value="1"/>
</dbReference>
<proteinExistence type="predicted"/>
<keyword evidence="3 6" id="KW-0547">Nucleotide-binding</keyword>
<dbReference type="AlphaFoldDB" id="A0A0R3TMM4"/>
<dbReference type="GO" id="GO:0005524">
    <property type="term" value="F:ATP binding"/>
    <property type="evidence" value="ECO:0007669"/>
    <property type="project" value="UniProtKB-UniRule"/>
</dbReference>
<evidence type="ECO:0000256" key="1">
    <source>
        <dbReference type="ARBA" id="ARBA00022527"/>
    </source>
</evidence>
<sequence>MAYVAIPSLYLPGSQSNYNISNSSYKYRQRRPYHKGTSFYRTYEYPLGSLENFSSALKNYENSYKESRVRLGSDWQRPARSPRRFSHSVDTAPLISHQRNYSNLNDFNSSKYTLQSSFNKRTNSQPDVQQSVRLTQLKTSNNDQYRLPTYNALKNYNFTRSTSLLRKYSPKRESSLYSDRSYNFRNTKSFRNTSEGPLISKELQNETNGFHGSLVDSTSNSSSKHALGEFSRNDELHKGDVLKSRYQIVQEIGRGSFGNVYKVIDTETGKLCAIKCIKHISNFRKLAEEEISILEMLSSEDTNDSFNFLHLNDHFTTSDHTYMVFDLLSINLFQLIHRNNYRGFAPKLVKKFVRCILNCLQFLHKNKISHCDLKPENILLEWPGYTNVKVIDFGSSCRVGQNIYVYIQSRFYRAPEVIFGCEYDTAIDMWSLGCIAVELLTGSPVFPGEDEQDQIACIMEVLGLPPSSVMRKIRRPHHFFTDEGEPRYLVEGREKMANKWKFPFQLYNRSNRMNRADPGVLTLKALLQNSMGEEGLDPPLIDFLSRCLCWDPQERITAREALQHPWICANEISDLDNGSALKNGASTTSSDEW</sequence>
<dbReference type="Proteomes" id="UP000278807">
    <property type="component" value="Unassembled WGS sequence"/>
</dbReference>
<evidence type="ECO:0000256" key="5">
    <source>
        <dbReference type="ARBA" id="ARBA00022840"/>
    </source>
</evidence>
<dbReference type="InterPro" id="IPR017441">
    <property type="entry name" value="Protein_kinase_ATP_BS"/>
</dbReference>
<gene>
    <name evidence="8" type="ORF">HNAJ_LOCUS8570</name>
</gene>
<organism evidence="10">
    <name type="scientific">Rodentolepis nana</name>
    <name type="common">Dwarf tapeworm</name>
    <name type="synonym">Hymenolepis nana</name>
    <dbReference type="NCBI Taxonomy" id="102285"/>
    <lineage>
        <taxon>Eukaryota</taxon>
        <taxon>Metazoa</taxon>
        <taxon>Spiralia</taxon>
        <taxon>Lophotrochozoa</taxon>
        <taxon>Platyhelminthes</taxon>
        <taxon>Cestoda</taxon>
        <taxon>Eucestoda</taxon>
        <taxon>Cyclophyllidea</taxon>
        <taxon>Hymenolepididae</taxon>
        <taxon>Rodentolepis</taxon>
    </lineage>
</organism>
<name>A0A0R3TMM4_RODNA</name>
<dbReference type="InterPro" id="IPR000719">
    <property type="entry name" value="Prot_kinase_dom"/>
</dbReference>
<dbReference type="InterPro" id="IPR050494">
    <property type="entry name" value="Ser_Thr_dual-spec_kinase"/>
</dbReference>
<protein>
    <submittedName>
        <fullName evidence="10">Protein kinase domain-containing protein</fullName>
    </submittedName>
</protein>
<dbReference type="SMART" id="SM00220">
    <property type="entry name" value="S_TKc"/>
    <property type="match status" value="1"/>
</dbReference>
<accession>A0A0R3TMM4</accession>
<evidence type="ECO:0000259" key="7">
    <source>
        <dbReference type="PROSITE" id="PS50011"/>
    </source>
</evidence>
<dbReference type="STRING" id="102285.A0A0R3TMM4"/>
<dbReference type="PROSITE" id="PS00107">
    <property type="entry name" value="PROTEIN_KINASE_ATP"/>
    <property type="match status" value="1"/>
</dbReference>
<dbReference type="Pfam" id="PF00069">
    <property type="entry name" value="Pkinase"/>
    <property type="match status" value="1"/>
</dbReference>
<keyword evidence="1" id="KW-0723">Serine/threonine-protein kinase</keyword>
<feature type="domain" description="Protein kinase" evidence="7">
    <location>
        <begin position="246"/>
        <end position="567"/>
    </location>
</feature>
<keyword evidence="5 6" id="KW-0067">ATP-binding</keyword>
<evidence type="ECO:0000256" key="2">
    <source>
        <dbReference type="ARBA" id="ARBA00022679"/>
    </source>
</evidence>
<evidence type="ECO:0000256" key="6">
    <source>
        <dbReference type="PROSITE-ProRule" id="PRU10141"/>
    </source>
</evidence>
<dbReference type="InterPro" id="IPR008271">
    <property type="entry name" value="Ser/Thr_kinase_AS"/>
</dbReference>
<evidence type="ECO:0000313" key="9">
    <source>
        <dbReference type="Proteomes" id="UP000278807"/>
    </source>
</evidence>
<dbReference type="EMBL" id="UZAE01012325">
    <property type="protein sequence ID" value="VDO04571.1"/>
    <property type="molecule type" value="Genomic_DNA"/>
</dbReference>
<evidence type="ECO:0000256" key="3">
    <source>
        <dbReference type="ARBA" id="ARBA00022741"/>
    </source>
</evidence>
<keyword evidence="2" id="KW-0808">Transferase</keyword>
<dbReference type="GO" id="GO:0004674">
    <property type="term" value="F:protein serine/threonine kinase activity"/>
    <property type="evidence" value="ECO:0007669"/>
    <property type="project" value="UniProtKB-KW"/>
</dbReference>
<dbReference type="Gene3D" id="3.30.200.20">
    <property type="entry name" value="Phosphorylase Kinase, domain 1"/>
    <property type="match status" value="1"/>
</dbReference>
<dbReference type="SUPFAM" id="SSF56112">
    <property type="entry name" value="Protein kinase-like (PK-like)"/>
    <property type="match status" value="1"/>
</dbReference>
<keyword evidence="9" id="KW-1185">Reference proteome</keyword>